<dbReference type="PANTHER" id="PTHR37525">
    <property type="entry name" value="UPF0175 PROTEIN SSL1255"/>
    <property type="match status" value="1"/>
</dbReference>
<gene>
    <name evidence="2" type="ORF">THSYN_26800</name>
</gene>
<protein>
    <submittedName>
        <fullName evidence="2">Uncharacterized protein</fullName>
    </submittedName>
</protein>
<dbReference type="EMBL" id="CP020370">
    <property type="protein sequence ID" value="AUB84194.1"/>
    <property type="molecule type" value="Genomic_DNA"/>
</dbReference>
<dbReference type="InterPro" id="IPR052264">
    <property type="entry name" value="UPF0175_domain"/>
</dbReference>
<proteinExistence type="inferred from homology"/>
<dbReference type="RefSeq" id="WP_100921861.1">
    <property type="nucleotide sequence ID" value="NZ_CP020370.1"/>
</dbReference>
<keyword evidence="3" id="KW-1185">Reference proteome</keyword>
<reference evidence="2 3" key="1">
    <citation type="submission" date="2017-03" db="EMBL/GenBank/DDBJ databases">
        <title>Complete genome sequence of Candidatus 'Thiodictyon syntrophicum' sp. nov. strain Cad16T, a photolithoautotroph purple sulfur bacterium isolated from an alpine meromictic lake.</title>
        <authorList>
            <person name="Luedin S.M."/>
            <person name="Pothier J.F."/>
            <person name="Danza F."/>
            <person name="Storelli N."/>
            <person name="Wittwer M."/>
            <person name="Tonolla M."/>
        </authorList>
    </citation>
    <scope>NUCLEOTIDE SEQUENCE [LARGE SCALE GENOMIC DNA]</scope>
    <source>
        <strain evidence="2 3">Cad16T</strain>
    </source>
</reference>
<evidence type="ECO:0000313" key="2">
    <source>
        <dbReference type="EMBL" id="AUB84194.1"/>
    </source>
</evidence>
<dbReference type="InterPro" id="IPR005368">
    <property type="entry name" value="UPF0175"/>
</dbReference>
<dbReference type="Proteomes" id="UP000232638">
    <property type="component" value="Chromosome"/>
</dbReference>
<evidence type="ECO:0000256" key="1">
    <source>
        <dbReference type="ARBA" id="ARBA00005651"/>
    </source>
</evidence>
<sequence length="89" mass="10363">MTTLTIDLPEDVFPALRRAPNEFLQEMRIEAAAQWYDQQRVSQEKGAEIAGLSRAEFIDELARRRIQVVQVTFEEVMEEMHRAEIGEAR</sequence>
<organism evidence="2 3">
    <name type="scientific">Candidatus Thiodictyon syntrophicum</name>
    <dbReference type="NCBI Taxonomy" id="1166950"/>
    <lineage>
        <taxon>Bacteria</taxon>
        <taxon>Pseudomonadati</taxon>
        <taxon>Pseudomonadota</taxon>
        <taxon>Gammaproteobacteria</taxon>
        <taxon>Chromatiales</taxon>
        <taxon>Chromatiaceae</taxon>
        <taxon>Thiodictyon</taxon>
    </lineage>
</organism>
<comment type="similarity">
    <text evidence="1">Belongs to the UPF0175 family.</text>
</comment>
<dbReference type="Pfam" id="PF03683">
    <property type="entry name" value="UPF0175"/>
    <property type="match status" value="1"/>
</dbReference>
<accession>A0A2K8UF27</accession>
<name>A0A2K8UF27_9GAMM</name>
<dbReference type="PANTHER" id="PTHR37525:SF1">
    <property type="entry name" value="UPF0175 PROTEIN SSL1255"/>
    <property type="match status" value="1"/>
</dbReference>
<evidence type="ECO:0000313" key="3">
    <source>
        <dbReference type="Proteomes" id="UP000232638"/>
    </source>
</evidence>
<dbReference type="OrthoDB" id="15200at2"/>
<dbReference type="AlphaFoldDB" id="A0A2K8UF27"/>
<dbReference type="KEGG" id="tsy:THSYN_26800"/>